<accession>A0A518K4S8</accession>
<reference evidence="1 2" key="1">
    <citation type="submission" date="2019-02" db="EMBL/GenBank/DDBJ databases">
        <title>Deep-cultivation of Planctomycetes and their phenomic and genomic characterization uncovers novel biology.</title>
        <authorList>
            <person name="Wiegand S."/>
            <person name="Jogler M."/>
            <person name="Boedeker C."/>
            <person name="Pinto D."/>
            <person name="Vollmers J."/>
            <person name="Rivas-Marin E."/>
            <person name="Kohn T."/>
            <person name="Peeters S.H."/>
            <person name="Heuer A."/>
            <person name="Rast P."/>
            <person name="Oberbeckmann S."/>
            <person name="Bunk B."/>
            <person name="Jeske O."/>
            <person name="Meyerdierks A."/>
            <person name="Storesund J.E."/>
            <person name="Kallscheuer N."/>
            <person name="Luecker S."/>
            <person name="Lage O.M."/>
            <person name="Pohl T."/>
            <person name="Merkel B.J."/>
            <person name="Hornburger P."/>
            <person name="Mueller R.-W."/>
            <person name="Bruemmer F."/>
            <person name="Labrenz M."/>
            <person name="Spormann A.M."/>
            <person name="Op den Camp H."/>
            <person name="Overmann J."/>
            <person name="Amann R."/>
            <person name="Jetten M.S.M."/>
            <person name="Mascher T."/>
            <person name="Medema M.H."/>
            <person name="Devos D.P."/>
            <person name="Kaster A.-K."/>
            <person name="Ovreas L."/>
            <person name="Rohde M."/>
            <person name="Galperin M.Y."/>
            <person name="Jogler C."/>
        </authorList>
    </citation>
    <scope>NUCLEOTIDE SEQUENCE [LARGE SCALE GENOMIC DNA]</scope>
    <source>
        <strain evidence="1 2">Spa11</strain>
    </source>
</reference>
<gene>
    <name evidence="1" type="ORF">Spa11_09570</name>
</gene>
<proteinExistence type="predicted"/>
<protein>
    <submittedName>
        <fullName evidence="1">Uncharacterized protein</fullName>
    </submittedName>
</protein>
<keyword evidence="2" id="KW-1185">Reference proteome</keyword>
<dbReference type="EMBL" id="CP036349">
    <property type="protein sequence ID" value="QDV72775.1"/>
    <property type="molecule type" value="Genomic_DNA"/>
</dbReference>
<organism evidence="1 2">
    <name type="scientific">Botrimarina mediterranea</name>
    <dbReference type="NCBI Taxonomy" id="2528022"/>
    <lineage>
        <taxon>Bacteria</taxon>
        <taxon>Pseudomonadati</taxon>
        <taxon>Planctomycetota</taxon>
        <taxon>Planctomycetia</taxon>
        <taxon>Pirellulales</taxon>
        <taxon>Lacipirellulaceae</taxon>
        <taxon>Botrimarina</taxon>
    </lineage>
</organism>
<dbReference type="Proteomes" id="UP000316426">
    <property type="component" value="Chromosome"/>
</dbReference>
<evidence type="ECO:0000313" key="1">
    <source>
        <dbReference type="EMBL" id="QDV72775.1"/>
    </source>
</evidence>
<name>A0A518K4S8_9BACT</name>
<dbReference type="KEGG" id="bmei:Spa11_09570"/>
<evidence type="ECO:0000313" key="2">
    <source>
        <dbReference type="Proteomes" id="UP000316426"/>
    </source>
</evidence>
<dbReference type="AlphaFoldDB" id="A0A518K4S8"/>
<sequence length="112" mass="12189">MEVIVEACAIEASSVDFNAAEVAEFARATLSAKGRLRCDAAQLHMAPIRRGDEVCGLHFALRGPREVLLTAVWDAATNTLWCYDSRGERFLTTRPAVGAEGAEKMIDCPHPD</sequence>